<dbReference type="EMBL" id="CP042469">
    <property type="protein sequence ID" value="QOX65045.1"/>
    <property type="molecule type" value="Genomic_DNA"/>
</dbReference>
<name>A0ACD1AET4_9FIRM</name>
<dbReference type="Proteomes" id="UP000594014">
    <property type="component" value="Chromosome"/>
</dbReference>
<proteinExistence type="predicted"/>
<protein>
    <submittedName>
        <fullName evidence="1">D-alanine--D-alanine ligase</fullName>
    </submittedName>
</protein>
<sequence>MIRLGVIFGGRSGEHEISLMSATSVIKAIDKNKFLPVFIGITREGKWLLYDGPVEHIEDGGWQKLAEEALATDPEKYGITVLGAQKSLKDWIDFALPVLHGPYGEDGTIQGLFEMADIPYGGCGVLGSAAAMDKSLAKEVFAKKELPICRHLSLYKEELDENFDRVIGRVEKYLPYPIFVKPANMGSSVGISKAKNREELTAALELAMKYDRRLILEEGLDCREIETGVLGNYRPEAAAVGEILPSAEFYSYEAKYFDGGMSKICIPADLPDEVTKEVREIAVEAYRLLDCCGFARVDFFLERGTNKVYINEINTIPGFTKYSMFPLLWAEKGLPYPELIEKIIQLGFERYEDRKQYHTV</sequence>
<keyword evidence="1" id="KW-0436">Ligase</keyword>
<reference evidence="1" key="1">
    <citation type="submission" date="2019-08" db="EMBL/GenBank/DDBJ databases">
        <title>Genome sequence of Clostridiales bacterium MT110.</title>
        <authorList>
            <person name="Cao J."/>
        </authorList>
    </citation>
    <scope>NUCLEOTIDE SEQUENCE</scope>
    <source>
        <strain evidence="1">MT110</strain>
    </source>
</reference>
<keyword evidence="2" id="KW-1185">Reference proteome</keyword>
<organism evidence="1 2">
    <name type="scientific">Anoxybacterium hadale</name>
    <dbReference type="NCBI Taxonomy" id="3408580"/>
    <lineage>
        <taxon>Bacteria</taxon>
        <taxon>Bacillati</taxon>
        <taxon>Bacillota</taxon>
        <taxon>Clostridia</taxon>
        <taxon>Peptostreptococcales</taxon>
        <taxon>Anaerovoracaceae</taxon>
        <taxon>Anoxybacterium</taxon>
    </lineage>
</organism>
<evidence type="ECO:0000313" key="2">
    <source>
        <dbReference type="Proteomes" id="UP000594014"/>
    </source>
</evidence>
<evidence type="ECO:0000313" key="1">
    <source>
        <dbReference type="EMBL" id="QOX65045.1"/>
    </source>
</evidence>
<accession>A0ACD1AET4</accession>
<gene>
    <name evidence="1" type="ORF">FRZ06_17695</name>
</gene>